<evidence type="ECO:0000313" key="14">
    <source>
        <dbReference type="Proteomes" id="UP000366872"/>
    </source>
</evidence>
<accession>A0A6C2U6K1</accession>
<evidence type="ECO:0000256" key="8">
    <source>
        <dbReference type="ARBA" id="ARBA00022679"/>
    </source>
</evidence>
<keyword evidence="8 13" id="KW-0808">Transferase</keyword>
<evidence type="ECO:0000313" key="13">
    <source>
        <dbReference type="EMBL" id="VGO15016.1"/>
    </source>
</evidence>
<gene>
    <name evidence="13" type="primary">malQ</name>
    <name evidence="13" type="ORF">PDESU_03596</name>
</gene>
<keyword evidence="14" id="KW-1185">Reference proteome</keyword>
<evidence type="ECO:0000256" key="9">
    <source>
        <dbReference type="ARBA" id="ARBA00023277"/>
    </source>
</evidence>
<comment type="catalytic activity">
    <reaction evidence="1">
        <text>Transfers a segment of a (1-&gt;4)-alpha-D-glucan to a new position in an acceptor, which may be glucose or a (1-&gt;4)-alpha-D-glucan.</text>
        <dbReference type="EC" id="2.4.1.25"/>
    </reaction>
</comment>
<proteinExistence type="inferred from homology"/>
<dbReference type="PANTHER" id="PTHR32518:SF3">
    <property type="entry name" value="4-ALPHA-GLUCANOTRANSFERASE"/>
    <property type="match status" value="1"/>
</dbReference>
<evidence type="ECO:0000256" key="1">
    <source>
        <dbReference type="ARBA" id="ARBA00000439"/>
    </source>
</evidence>
<evidence type="ECO:0000256" key="7">
    <source>
        <dbReference type="ARBA" id="ARBA00022676"/>
    </source>
</evidence>
<dbReference type="SMART" id="SM01065">
    <property type="entry name" value="CBM_2"/>
    <property type="match status" value="2"/>
</dbReference>
<dbReference type="Proteomes" id="UP000366872">
    <property type="component" value="Unassembled WGS sequence"/>
</dbReference>
<dbReference type="CDD" id="cd05467">
    <property type="entry name" value="CBM20"/>
    <property type="match status" value="1"/>
</dbReference>
<evidence type="ECO:0000256" key="6">
    <source>
        <dbReference type="ARBA" id="ARBA00022490"/>
    </source>
</evidence>
<dbReference type="RefSeq" id="WP_136080629.1">
    <property type="nucleotide sequence ID" value="NZ_CAAHFG010000002.1"/>
</dbReference>
<comment type="subcellular location">
    <subcellularLocation>
        <location evidence="2">Cytoplasm</location>
    </subcellularLocation>
</comment>
<keyword evidence="9" id="KW-0119">Carbohydrate metabolism</keyword>
<protein>
    <recommendedName>
        <fullName evidence="5">4-alpha-glucanotransferase</fullName>
        <ecNumber evidence="4">2.4.1.25</ecNumber>
    </recommendedName>
    <alternativeName>
        <fullName evidence="10">Amylomaltase</fullName>
    </alternativeName>
    <alternativeName>
        <fullName evidence="11">Disproportionating enzyme</fullName>
    </alternativeName>
</protein>
<dbReference type="Gene3D" id="2.60.40.10">
    <property type="entry name" value="Immunoglobulins"/>
    <property type="match status" value="2"/>
</dbReference>
<sequence>MKINFRIHYHTIPGQHICVGGPAKALGSGDASKAVRLTPINDGNWSATLDIPASATPLEYTYGVLDEQGNCRWEWGGGRKLKVAEPTPPVVFAHDQWRSPSGEERIMYGAAFREVLLKPNAGHRATGSESKQALRFSISMPRIGPRYQACVLGNQAALGLWDQTKPLLLACGNDFPEWAGSIDAAGLSLPIIYKYGIYDTQKKMVATIEDGFDRRIDALPEKDPEYLFIQADESFRYPLGNWKGAGVAVPVFSLRSDASAGIGDFGDLIDFIDWAKQVGMKMVQLLPLNETVASHNWLDSYPYKSISVMALHPIYMDLRQVGALHDKKLMGEISARLMELNAEPHVSFPDVHRIKSRYYKLIYDQEKDATFERKDYKAFFRKNREWLIPYAAFAYLRDKMKSPDFRQWKEYGTYDKAAIEQLCSKESEAWDDIAVHYFIQYHLDKQLRAVSAHARANGIVLKGDIPIGISPDSVEAWTEPHLFNLGAQAGAPPDDFAIKGQNWGFPTYNWEAMAKEDFSWWKKRLHHMGTYFDAYRIDHILGFFRIWEIPLDAVEGVLGYFKPALPMATREIERFGIGFDPERMASPYIREPLLHDLFGESTGEVIKTFLEQTDAGGYRMKKEYDSQLKVNRHFLKGIEEEDLTDENRKTRDGLFDLIANVLFIQTGCDEWHPRISLHSTSSYAELDAHTKQQLDQLYIHFFYKRHDEFWHHKAMEKLPAILSASDMLVCGEDLGMVPGCVPPVMEQLDILSLEIQRMPKDPKVEYAHPSDAPYLSVCTTSTHDMPTIRGWWEADRESIQSFYNNELGLHGTAPYFAEPWVCTKIIAQHLHSPAMWTTFPVQDLLAMDGDLRWDETHEEQINQPSNVRHQWRFRMHQSIEELKQATGFNQSLRALIGDAGRDSDY</sequence>
<evidence type="ECO:0000256" key="5">
    <source>
        <dbReference type="ARBA" id="ARBA00020295"/>
    </source>
</evidence>
<dbReference type="Pfam" id="PF02446">
    <property type="entry name" value="Glyco_hydro_77"/>
    <property type="match status" value="1"/>
</dbReference>
<dbReference type="SUPFAM" id="SSF49452">
    <property type="entry name" value="Starch-binding domain-like"/>
    <property type="match status" value="2"/>
</dbReference>
<feature type="domain" description="CBM20" evidence="12">
    <location>
        <begin position="1"/>
        <end position="99"/>
    </location>
</feature>
<dbReference type="InterPro" id="IPR017853">
    <property type="entry name" value="GH"/>
</dbReference>
<evidence type="ECO:0000259" key="12">
    <source>
        <dbReference type="PROSITE" id="PS51166"/>
    </source>
</evidence>
<dbReference type="InterPro" id="IPR013784">
    <property type="entry name" value="Carb-bd-like_fold"/>
</dbReference>
<dbReference type="SUPFAM" id="SSF51445">
    <property type="entry name" value="(Trans)glycosidases"/>
    <property type="match status" value="1"/>
</dbReference>
<dbReference type="EC" id="2.4.1.25" evidence="4"/>
<evidence type="ECO:0000256" key="4">
    <source>
        <dbReference type="ARBA" id="ARBA00012560"/>
    </source>
</evidence>
<comment type="similarity">
    <text evidence="3">Belongs to the disproportionating enzyme family.</text>
</comment>
<dbReference type="InterPro" id="IPR002044">
    <property type="entry name" value="CBM20"/>
</dbReference>
<dbReference type="PANTHER" id="PTHR32518">
    <property type="match status" value="1"/>
</dbReference>
<reference evidence="13 14" key="1">
    <citation type="submission" date="2019-04" db="EMBL/GenBank/DDBJ databases">
        <authorList>
            <person name="Van Vliet M D."/>
        </authorList>
    </citation>
    <scope>NUCLEOTIDE SEQUENCE [LARGE SCALE GENOMIC DNA]</scope>
    <source>
        <strain evidence="13 14">F1</strain>
    </source>
</reference>
<evidence type="ECO:0000256" key="11">
    <source>
        <dbReference type="ARBA" id="ARBA00031501"/>
    </source>
</evidence>
<keyword evidence="7" id="KW-0328">Glycosyltransferase</keyword>
<dbReference type="InterPro" id="IPR013783">
    <property type="entry name" value="Ig-like_fold"/>
</dbReference>
<evidence type="ECO:0000256" key="10">
    <source>
        <dbReference type="ARBA" id="ARBA00031423"/>
    </source>
</evidence>
<keyword evidence="6" id="KW-0963">Cytoplasm</keyword>
<evidence type="ECO:0000256" key="2">
    <source>
        <dbReference type="ARBA" id="ARBA00004496"/>
    </source>
</evidence>
<dbReference type="Gene3D" id="3.20.20.80">
    <property type="entry name" value="Glycosidases"/>
    <property type="match status" value="2"/>
</dbReference>
<dbReference type="GO" id="GO:2001070">
    <property type="term" value="F:starch binding"/>
    <property type="evidence" value="ECO:0007669"/>
    <property type="project" value="InterPro"/>
</dbReference>
<organism evidence="13 14">
    <name type="scientific">Pontiella desulfatans</name>
    <dbReference type="NCBI Taxonomy" id="2750659"/>
    <lineage>
        <taxon>Bacteria</taxon>
        <taxon>Pseudomonadati</taxon>
        <taxon>Kiritimatiellota</taxon>
        <taxon>Kiritimatiellia</taxon>
        <taxon>Kiritimatiellales</taxon>
        <taxon>Pontiellaceae</taxon>
        <taxon>Pontiella</taxon>
    </lineage>
</organism>
<evidence type="ECO:0000256" key="3">
    <source>
        <dbReference type="ARBA" id="ARBA00005684"/>
    </source>
</evidence>
<dbReference type="GO" id="GO:0005737">
    <property type="term" value="C:cytoplasm"/>
    <property type="evidence" value="ECO:0007669"/>
    <property type="project" value="UniProtKB-SubCell"/>
</dbReference>
<dbReference type="AlphaFoldDB" id="A0A6C2U6K1"/>
<dbReference type="GO" id="GO:0005975">
    <property type="term" value="P:carbohydrate metabolic process"/>
    <property type="evidence" value="ECO:0007669"/>
    <property type="project" value="InterPro"/>
</dbReference>
<dbReference type="EMBL" id="CAAHFG010000002">
    <property type="protein sequence ID" value="VGO15016.1"/>
    <property type="molecule type" value="Genomic_DNA"/>
</dbReference>
<dbReference type="GO" id="GO:0004134">
    <property type="term" value="F:4-alpha-glucanotransferase activity"/>
    <property type="evidence" value="ECO:0007669"/>
    <property type="project" value="UniProtKB-EC"/>
</dbReference>
<dbReference type="InterPro" id="IPR003385">
    <property type="entry name" value="Glyco_hydro_77"/>
</dbReference>
<dbReference type="Pfam" id="PF00686">
    <property type="entry name" value="CBM_20"/>
    <property type="match status" value="1"/>
</dbReference>
<name>A0A6C2U6K1_PONDE</name>
<dbReference type="PROSITE" id="PS51166">
    <property type="entry name" value="CBM20"/>
    <property type="match status" value="1"/>
</dbReference>